<keyword evidence="4" id="KW-0479">Metal-binding</keyword>
<evidence type="ECO:0000256" key="7">
    <source>
        <dbReference type="PROSITE-ProRule" id="PRU00409"/>
    </source>
</evidence>
<dbReference type="PANTHER" id="PTHR11815">
    <property type="entry name" value="SUCCINYL-COA SYNTHETASE BETA CHAIN"/>
    <property type="match status" value="1"/>
</dbReference>
<organism evidence="10 11">
    <name type="scientific">Afipia felis</name>
    <name type="common">Cat scratch disease bacillus</name>
    <dbReference type="NCBI Taxonomy" id="1035"/>
    <lineage>
        <taxon>Bacteria</taxon>
        <taxon>Pseudomonadati</taxon>
        <taxon>Pseudomonadota</taxon>
        <taxon>Alphaproteobacteria</taxon>
        <taxon>Hyphomicrobiales</taxon>
        <taxon>Nitrobacteraceae</taxon>
        <taxon>Afipia</taxon>
    </lineage>
</organism>
<gene>
    <name evidence="10" type="primary">sucC_3</name>
    <name evidence="10" type="ORF">BN961_02029</name>
</gene>
<evidence type="ECO:0000256" key="4">
    <source>
        <dbReference type="ARBA" id="ARBA00022723"/>
    </source>
</evidence>
<dbReference type="AlphaFoldDB" id="A0A090N7H5"/>
<dbReference type="GO" id="GO:0005524">
    <property type="term" value="F:ATP binding"/>
    <property type="evidence" value="ECO:0007669"/>
    <property type="project" value="UniProtKB-UniRule"/>
</dbReference>
<dbReference type="GO" id="GO:0046872">
    <property type="term" value="F:metal ion binding"/>
    <property type="evidence" value="ECO:0007669"/>
    <property type="project" value="UniProtKB-KW"/>
</dbReference>
<dbReference type="PIRSF" id="PIRSF001554">
    <property type="entry name" value="SucCS_beta"/>
    <property type="match status" value="1"/>
</dbReference>
<dbReference type="Gene3D" id="3.30.470.20">
    <property type="entry name" value="ATP-grasp fold, B domain"/>
    <property type="match status" value="1"/>
</dbReference>
<feature type="compositionally biased region" description="Basic residues" evidence="8">
    <location>
        <begin position="267"/>
        <end position="285"/>
    </location>
</feature>
<dbReference type="GO" id="GO:0006104">
    <property type="term" value="P:succinyl-CoA metabolic process"/>
    <property type="evidence" value="ECO:0007669"/>
    <property type="project" value="TreeGrafter"/>
</dbReference>
<feature type="domain" description="ATP-grasp" evidence="9">
    <location>
        <begin position="10"/>
        <end position="226"/>
    </location>
</feature>
<feature type="region of interest" description="Disordered" evidence="8">
    <location>
        <begin position="255"/>
        <end position="301"/>
    </location>
</feature>
<dbReference type="GO" id="GO:0006099">
    <property type="term" value="P:tricarboxylic acid cycle"/>
    <property type="evidence" value="ECO:0007669"/>
    <property type="project" value="InterPro"/>
</dbReference>
<keyword evidence="5 7" id="KW-0547">Nucleotide-binding</keyword>
<evidence type="ECO:0000313" key="10">
    <source>
        <dbReference type="EMBL" id="CEG08613.1"/>
    </source>
</evidence>
<dbReference type="SUPFAM" id="SSF56059">
    <property type="entry name" value="Glutathione synthetase ATP-binding domain-like"/>
    <property type="match status" value="1"/>
</dbReference>
<sequence>MNLEEYAAKHHVLVPAGVPTPEGRVCKTPEEAAAAVTAIGPSVIKAQVPTGKRGKSGGIKIAKTADEAASAARDILSMSIGGHRVSQVLVEQLCPIERELYAAVLIDVASRAPLVLFSTEGGMDIEEVAETHPDAIRKHIVDIHKGFSAADAAAMLKGLPLGSAAGAVSEVLAKLYAIFDAKDAELVEINPLALLKDGRVVALDCKFVLDDSSGLRQPDLAKVASPPKMTALEERGAENGLKFIQLDGNVGVLAKRRGPHDDDHGCHRSFRRQARQLPRDRRRSLHQVGNRARSGAVQSVC</sequence>
<dbReference type="GO" id="GO:0042709">
    <property type="term" value="C:succinate-CoA ligase complex"/>
    <property type="evidence" value="ECO:0007669"/>
    <property type="project" value="TreeGrafter"/>
</dbReference>
<reference evidence="10 11" key="1">
    <citation type="journal article" date="2014" name="Genome Announc.">
        <title>Genome Sequence of Afipia felis Strain 76713, Isolated in Hospital Water Using an Amoeba Co-Culture Procedure.</title>
        <authorList>
            <person name="Benamar S."/>
            <person name="La Scola B."/>
            <person name="Croce O."/>
        </authorList>
    </citation>
    <scope>NUCLEOTIDE SEQUENCE [LARGE SCALE GENOMIC DNA]</scope>
    <source>
        <strain evidence="10 11">76713</strain>
    </source>
</reference>
<keyword evidence="6" id="KW-0460">Magnesium</keyword>
<comment type="similarity">
    <text evidence="2">Belongs to the succinate/malate CoA ligase beta subunit family.</text>
</comment>
<dbReference type="InterPro" id="IPR013650">
    <property type="entry name" value="ATP-grasp_succ-CoA_synth-type"/>
</dbReference>
<evidence type="ECO:0000313" key="11">
    <source>
        <dbReference type="Proteomes" id="UP000035762"/>
    </source>
</evidence>
<keyword evidence="11" id="KW-1185">Reference proteome</keyword>
<evidence type="ECO:0000256" key="1">
    <source>
        <dbReference type="ARBA" id="ARBA00001946"/>
    </source>
</evidence>
<evidence type="ECO:0000256" key="2">
    <source>
        <dbReference type="ARBA" id="ARBA00009182"/>
    </source>
</evidence>
<evidence type="ECO:0000256" key="6">
    <source>
        <dbReference type="ARBA" id="ARBA00022842"/>
    </source>
</evidence>
<dbReference type="Pfam" id="PF08442">
    <property type="entry name" value="ATP-grasp_2"/>
    <property type="match status" value="1"/>
</dbReference>
<accession>A0A090N7H5</accession>
<dbReference type="InterPro" id="IPR013815">
    <property type="entry name" value="ATP_grasp_subdomain_1"/>
</dbReference>
<comment type="caution">
    <text evidence="10">The sequence shown here is derived from an EMBL/GenBank/DDBJ whole genome shotgun (WGS) entry which is preliminary data.</text>
</comment>
<dbReference type="STRING" id="1035.BN961_02029"/>
<dbReference type="FunFam" id="3.30.470.20:FF:000002">
    <property type="entry name" value="Succinate--CoA ligase [ADP-forming] subunit beta"/>
    <property type="match status" value="1"/>
</dbReference>
<dbReference type="InterPro" id="IPR011761">
    <property type="entry name" value="ATP-grasp"/>
</dbReference>
<name>A0A090N7H5_AFIFE</name>
<evidence type="ECO:0000256" key="3">
    <source>
        <dbReference type="ARBA" id="ARBA00022598"/>
    </source>
</evidence>
<evidence type="ECO:0000256" key="8">
    <source>
        <dbReference type="SAM" id="MobiDB-lite"/>
    </source>
</evidence>
<evidence type="ECO:0000259" key="9">
    <source>
        <dbReference type="PROSITE" id="PS50975"/>
    </source>
</evidence>
<dbReference type="Proteomes" id="UP000035762">
    <property type="component" value="Unassembled WGS sequence"/>
</dbReference>
<comment type="cofactor">
    <cofactor evidence="1">
        <name>Mg(2+)</name>
        <dbReference type="ChEBI" id="CHEBI:18420"/>
    </cofactor>
</comment>
<dbReference type="EMBL" id="CCAZ020000001">
    <property type="protein sequence ID" value="CEG08613.1"/>
    <property type="molecule type" value="Genomic_DNA"/>
</dbReference>
<dbReference type="Gene3D" id="3.30.1490.20">
    <property type="entry name" value="ATP-grasp fold, A domain"/>
    <property type="match status" value="1"/>
</dbReference>
<dbReference type="PROSITE" id="PS50975">
    <property type="entry name" value="ATP_GRASP"/>
    <property type="match status" value="1"/>
</dbReference>
<proteinExistence type="inferred from homology"/>
<dbReference type="GO" id="GO:0004775">
    <property type="term" value="F:succinate-CoA ligase (ADP-forming) activity"/>
    <property type="evidence" value="ECO:0007669"/>
    <property type="project" value="TreeGrafter"/>
</dbReference>
<dbReference type="PANTHER" id="PTHR11815:SF10">
    <property type="entry name" value="SUCCINATE--COA LIGASE [GDP-FORMING] SUBUNIT BETA, MITOCHONDRIAL"/>
    <property type="match status" value="1"/>
</dbReference>
<dbReference type="InterPro" id="IPR005809">
    <property type="entry name" value="Succ_CoA_ligase-like_bsu"/>
</dbReference>
<evidence type="ECO:0000256" key="5">
    <source>
        <dbReference type="ARBA" id="ARBA00022741"/>
    </source>
</evidence>
<keyword evidence="3 10" id="KW-0436">Ligase</keyword>
<keyword evidence="7" id="KW-0067">ATP-binding</keyword>
<protein>
    <submittedName>
        <fullName evidence="10">Succinyl-CoA ligase [ADP-forming] subunit beta</fullName>
    </submittedName>
</protein>